<dbReference type="PROSITE" id="PS51762">
    <property type="entry name" value="GH16_2"/>
    <property type="match status" value="1"/>
</dbReference>
<evidence type="ECO:0000259" key="18">
    <source>
        <dbReference type="PROSITE" id="PS51762"/>
    </source>
</evidence>
<dbReference type="SUPFAM" id="SSF49899">
    <property type="entry name" value="Concanavalin A-like lectins/glucanases"/>
    <property type="match status" value="1"/>
</dbReference>
<dbReference type="PROSITE" id="PS51257">
    <property type="entry name" value="PROKAR_LIPOPROTEIN"/>
    <property type="match status" value="1"/>
</dbReference>
<evidence type="ECO:0000256" key="1">
    <source>
        <dbReference type="ARBA" id="ARBA00000822"/>
    </source>
</evidence>
<evidence type="ECO:0000256" key="10">
    <source>
        <dbReference type="ARBA" id="ARBA00023288"/>
    </source>
</evidence>
<dbReference type="GO" id="GO:0009277">
    <property type="term" value="C:fungal-type cell wall"/>
    <property type="evidence" value="ECO:0007669"/>
    <property type="project" value="EnsemblFungi"/>
</dbReference>
<dbReference type="GO" id="GO:0005975">
    <property type="term" value="P:carbohydrate metabolic process"/>
    <property type="evidence" value="ECO:0007669"/>
    <property type="project" value="InterPro"/>
</dbReference>
<keyword evidence="10" id="KW-0449">Lipoprotein</keyword>
<comment type="catalytic activity">
    <reaction evidence="1">
        <text>Random endo-hydrolysis of N-acetyl-beta-D-glucosaminide (1-&gt;4)-beta-linkages in chitin and chitodextrins.</text>
        <dbReference type="EC" id="3.2.1.14"/>
    </reaction>
</comment>
<evidence type="ECO:0000256" key="16">
    <source>
        <dbReference type="SAM" id="MobiDB-lite"/>
    </source>
</evidence>
<comment type="similarity">
    <text evidence="13">Belongs to the glycosyl hydrolase 16 family. CRH1 subfamily.</text>
</comment>
<evidence type="ECO:0000256" key="6">
    <source>
        <dbReference type="ARBA" id="ARBA00022729"/>
    </source>
</evidence>
<evidence type="ECO:0000256" key="3">
    <source>
        <dbReference type="ARBA" id="ARBA00022622"/>
    </source>
</evidence>
<dbReference type="GO" id="GO:0008843">
    <property type="term" value="F:endochitinase activity"/>
    <property type="evidence" value="ECO:0007669"/>
    <property type="project" value="UniProtKB-EC"/>
</dbReference>
<evidence type="ECO:0000256" key="9">
    <source>
        <dbReference type="ARBA" id="ARBA00023180"/>
    </source>
</evidence>
<keyword evidence="11" id="KW-0326">Glycosidase</keyword>
<feature type="region of interest" description="Disordered" evidence="16">
    <location>
        <begin position="342"/>
        <end position="402"/>
    </location>
</feature>
<feature type="active site" description="Nucleophile" evidence="15">
    <location>
        <position position="167"/>
    </location>
</feature>
<dbReference type="AlphaFoldDB" id="A0A1G4K0V0"/>
<dbReference type="GO" id="GO:0031505">
    <property type="term" value="P:fungal-type cell wall organization"/>
    <property type="evidence" value="ECO:0007669"/>
    <property type="project" value="EnsemblFungi"/>
</dbReference>
<organism evidence="19 20">
    <name type="scientific">Lachancea dasiensis</name>
    <dbReference type="NCBI Taxonomy" id="1072105"/>
    <lineage>
        <taxon>Eukaryota</taxon>
        <taxon>Fungi</taxon>
        <taxon>Dikarya</taxon>
        <taxon>Ascomycota</taxon>
        <taxon>Saccharomycotina</taxon>
        <taxon>Saccharomycetes</taxon>
        <taxon>Saccharomycetales</taxon>
        <taxon>Saccharomycetaceae</taxon>
        <taxon>Lachancea</taxon>
    </lineage>
</organism>
<dbReference type="InterPro" id="IPR013320">
    <property type="entry name" value="ConA-like_dom_sf"/>
</dbReference>
<evidence type="ECO:0000313" key="19">
    <source>
        <dbReference type="EMBL" id="SCU97150.1"/>
    </source>
</evidence>
<dbReference type="GO" id="GO:0016757">
    <property type="term" value="F:glycosyltransferase activity"/>
    <property type="evidence" value="ECO:0007669"/>
    <property type="project" value="UniProtKB-KW"/>
</dbReference>
<dbReference type="GO" id="GO:0006030">
    <property type="term" value="P:chitin metabolic process"/>
    <property type="evidence" value="ECO:0007669"/>
    <property type="project" value="EnsemblFungi"/>
</dbReference>
<keyword evidence="9" id="KW-0325">Glycoprotein</keyword>
<evidence type="ECO:0000256" key="2">
    <source>
        <dbReference type="ARBA" id="ARBA00004589"/>
    </source>
</evidence>
<dbReference type="GO" id="GO:0098552">
    <property type="term" value="C:side of membrane"/>
    <property type="evidence" value="ECO:0007669"/>
    <property type="project" value="UniProtKB-KW"/>
</dbReference>
<keyword evidence="12" id="KW-0961">Cell wall biogenesis/degradation</keyword>
<dbReference type="STRING" id="1266660.A0A1G4K0V0"/>
<dbReference type="EMBL" id="LT598461">
    <property type="protein sequence ID" value="SCU97150.1"/>
    <property type="molecule type" value="Genomic_DNA"/>
</dbReference>
<keyword evidence="20" id="KW-1185">Reference proteome</keyword>
<dbReference type="InterPro" id="IPR017168">
    <property type="entry name" value="CHR-like"/>
</dbReference>
<dbReference type="InterPro" id="IPR050546">
    <property type="entry name" value="Glycosyl_Hydrlase_16"/>
</dbReference>
<keyword evidence="5" id="KW-0808">Transferase</keyword>
<feature type="signal peptide" evidence="17">
    <location>
        <begin position="1"/>
        <end position="20"/>
    </location>
</feature>
<dbReference type="GO" id="GO:0000144">
    <property type="term" value="C:cellular bud neck septin ring"/>
    <property type="evidence" value="ECO:0007669"/>
    <property type="project" value="EnsemblFungi"/>
</dbReference>
<name>A0A1G4K0V0_9SACH</name>
<keyword evidence="8 14" id="KW-0472">Membrane</keyword>
<dbReference type="PANTHER" id="PTHR10963">
    <property type="entry name" value="GLYCOSYL HYDROLASE-RELATED"/>
    <property type="match status" value="1"/>
</dbReference>
<comment type="subcellular location">
    <subcellularLocation>
        <location evidence="2">Membrane</location>
        <topology evidence="2">Lipid-anchor</topology>
        <topology evidence="2">GPI-anchor</topology>
    </subcellularLocation>
</comment>
<gene>
    <name evidence="19" type="ORF">LADA_0H04764G</name>
</gene>
<dbReference type="Pfam" id="PF00722">
    <property type="entry name" value="Glyco_hydro_16"/>
    <property type="match status" value="1"/>
</dbReference>
<dbReference type="Gene3D" id="2.60.120.200">
    <property type="match status" value="1"/>
</dbReference>
<evidence type="ECO:0000256" key="4">
    <source>
        <dbReference type="ARBA" id="ARBA00022676"/>
    </source>
</evidence>
<dbReference type="EC" id="3.2.-.-" evidence="14"/>
<feature type="active site" description="Proton donor" evidence="15">
    <location>
        <position position="171"/>
    </location>
</feature>
<feature type="compositionally biased region" description="Low complexity" evidence="16">
    <location>
        <begin position="377"/>
        <end position="398"/>
    </location>
</feature>
<dbReference type="Proteomes" id="UP000190274">
    <property type="component" value="Chromosome H"/>
</dbReference>
<evidence type="ECO:0000256" key="12">
    <source>
        <dbReference type="ARBA" id="ARBA00023316"/>
    </source>
</evidence>
<protein>
    <recommendedName>
        <fullName evidence="14">Crh-like protein</fullName>
        <ecNumber evidence="14">3.2.-.-</ecNumber>
    </recommendedName>
</protein>
<evidence type="ECO:0000256" key="11">
    <source>
        <dbReference type="ARBA" id="ARBA00023295"/>
    </source>
</evidence>
<evidence type="ECO:0000256" key="7">
    <source>
        <dbReference type="ARBA" id="ARBA00022801"/>
    </source>
</evidence>
<feature type="compositionally biased region" description="Low complexity" evidence="16">
    <location>
        <begin position="353"/>
        <end position="370"/>
    </location>
</feature>
<accession>A0A1G4K0V0</accession>
<keyword evidence="3" id="KW-0336">GPI-anchor</keyword>
<evidence type="ECO:0000256" key="8">
    <source>
        <dbReference type="ARBA" id="ARBA00023136"/>
    </source>
</evidence>
<evidence type="ECO:0000256" key="15">
    <source>
        <dbReference type="PIRSR" id="PIRSR037299-1"/>
    </source>
</evidence>
<dbReference type="InterPro" id="IPR000757">
    <property type="entry name" value="Beta-glucanase-like"/>
</dbReference>
<reference evidence="19 20" key="1">
    <citation type="submission" date="2016-03" db="EMBL/GenBank/DDBJ databases">
        <authorList>
            <person name="Devillers H."/>
        </authorList>
    </citation>
    <scope>NUCLEOTIDE SEQUENCE [LARGE SCALE GENOMIC DNA]</scope>
    <source>
        <strain evidence="19">CBS 10888</strain>
    </source>
</reference>
<dbReference type="PIRSF" id="PIRSF037299">
    <property type="entry name" value="Glycosidase_CRH1_prd"/>
    <property type="match status" value="1"/>
</dbReference>
<evidence type="ECO:0000256" key="17">
    <source>
        <dbReference type="SAM" id="SignalP"/>
    </source>
</evidence>
<keyword evidence="7 14" id="KW-0378">Hydrolase</keyword>
<keyword evidence="4" id="KW-0328">Glycosyltransferase</keyword>
<proteinExistence type="inferred from homology"/>
<dbReference type="PANTHER" id="PTHR10963:SF22">
    <property type="entry name" value="GLYCOSIDASE CRH2-RELATED"/>
    <property type="match status" value="1"/>
</dbReference>
<dbReference type="OrthoDB" id="4781at2759"/>
<evidence type="ECO:0000256" key="14">
    <source>
        <dbReference type="PIRNR" id="PIRNR037299"/>
    </source>
</evidence>
<sequence>MWCKLWFFGAISVLASIVRASDDDVVYCNSTAGACPDDMPCCSQYGVCGSGSYCLGGCDPRYSYNLTACMPMPICKDSQTIFNNYSSKMKSQYSYLGDAEANAWIYDGHVLDDTDDEALILAMPKDSSTLMSSTRYMWYGKVSARMKSSHRAGVVTAFILFSSVQDEVDYEFIGSNLTNVQTNYYFEGGLNWTHSTNVSTTNTFDNYHDYEVDWHEDHISWIVDGEVARTLYKNTTYNATSGDYDFPQTPSRVQFSLWPGGANTSSYWTKVWAGGEIDWNASDIQDPGYYYARLQSVNITCYDPPAGTTKNGSNAYKYVNRKNFTLSGVEFTDDTTVMGSLADTGFDPDEGKSSSSSASSTSSRKSTTQSANHKKTSTTSTATGDAAAASTSDSSASSEGQTGFVQNMQSTSGAKTGSSTQNSTGGAASFSVGSNTLMHILAVVVGLASAIV</sequence>
<feature type="chain" id="PRO_5009236320" description="Crh-like protein" evidence="17">
    <location>
        <begin position="21"/>
        <end position="452"/>
    </location>
</feature>
<evidence type="ECO:0000256" key="13">
    <source>
        <dbReference type="ARBA" id="ARBA00038074"/>
    </source>
</evidence>
<evidence type="ECO:0000313" key="20">
    <source>
        <dbReference type="Proteomes" id="UP000190274"/>
    </source>
</evidence>
<dbReference type="FunFam" id="2.60.120.200:FF:000159">
    <property type="entry name" value="Glycosidase"/>
    <property type="match status" value="1"/>
</dbReference>
<feature type="domain" description="GH16" evidence="18">
    <location>
        <begin position="65"/>
        <end position="288"/>
    </location>
</feature>
<evidence type="ECO:0000256" key="5">
    <source>
        <dbReference type="ARBA" id="ARBA00022679"/>
    </source>
</evidence>
<keyword evidence="6 17" id="KW-0732">Signal</keyword>